<dbReference type="EMBL" id="BT037301">
    <property type="protein sequence ID" value="ACF82306.1"/>
    <property type="molecule type" value="mRNA"/>
</dbReference>
<proteinExistence type="evidence at transcript level"/>
<dbReference type="AlphaFoldDB" id="B4FJL3"/>
<dbReference type="RefSeq" id="NP_001296834.1">
    <property type="nucleotide sequence ID" value="NM_001309905.1"/>
</dbReference>
<dbReference type="HOGENOM" id="CLU_2545980_0_0_1"/>
<evidence type="ECO:0000313" key="1">
    <source>
        <dbReference type="EMBL" id="ACF82306.1"/>
    </source>
</evidence>
<name>B4FJL3_MAIZE</name>
<dbReference type="GeneID" id="100216760"/>
<dbReference type="KEGG" id="zma:100216760"/>
<sequence length="83" mass="9323">MALVAMAMRFLAEVAVHHPMARPSHPLIHGFSKGEKNLCAHDCSSTRRKKEGDECNMILGVSKGERLSHRGWDFESKYIAIET</sequence>
<accession>B4FJL3</accession>
<protein>
    <submittedName>
        <fullName evidence="1">Uncharacterized protein</fullName>
    </submittedName>
</protein>
<organism evidence="1">
    <name type="scientific">Zea mays</name>
    <name type="common">Maize</name>
    <dbReference type="NCBI Taxonomy" id="4577"/>
    <lineage>
        <taxon>Eukaryota</taxon>
        <taxon>Viridiplantae</taxon>
        <taxon>Streptophyta</taxon>
        <taxon>Embryophyta</taxon>
        <taxon>Tracheophyta</taxon>
        <taxon>Spermatophyta</taxon>
        <taxon>Magnoliopsida</taxon>
        <taxon>Liliopsida</taxon>
        <taxon>Poales</taxon>
        <taxon>Poaceae</taxon>
        <taxon>PACMAD clade</taxon>
        <taxon>Panicoideae</taxon>
        <taxon>Andropogonodae</taxon>
        <taxon>Andropogoneae</taxon>
        <taxon>Tripsacinae</taxon>
        <taxon>Zea</taxon>
    </lineage>
</organism>
<reference evidence="1" key="1">
    <citation type="journal article" date="2009" name="PLoS Genet.">
        <title>Sequencing, mapping, and analysis of 27,455 maize full-length cDNAs.</title>
        <authorList>
            <person name="Soderlund C."/>
            <person name="Descour A."/>
            <person name="Kudrna D."/>
            <person name="Bomhoff M."/>
            <person name="Boyd L."/>
            <person name="Currie J."/>
            <person name="Angelova A."/>
            <person name="Collura K."/>
            <person name="Wissotski M."/>
            <person name="Ashley E."/>
            <person name="Morrow D."/>
            <person name="Fernandes J."/>
            <person name="Walbot V."/>
            <person name="Yu Y."/>
        </authorList>
    </citation>
    <scope>NUCLEOTIDE SEQUENCE</scope>
    <source>
        <strain evidence="1">B73</strain>
    </source>
</reference>